<organism evidence="1 2">
    <name type="scientific">Pseudonocardia hierapolitana</name>
    <dbReference type="NCBI Taxonomy" id="1128676"/>
    <lineage>
        <taxon>Bacteria</taxon>
        <taxon>Bacillati</taxon>
        <taxon>Actinomycetota</taxon>
        <taxon>Actinomycetes</taxon>
        <taxon>Pseudonocardiales</taxon>
        <taxon>Pseudonocardiaceae</taxon>
        <taxon>Pseudonocardia</taxon>
    </lineage>
</organism>
<dbReference type="RefSeq" id="WP_170308881.1">
    <property type="nucleotide sequence ID" value="NZ_VIWU01000001.1"/>
</dbReference>
<comment type="caution">
    <text evidence="1">The sequence shown here is derived from an EMBL/GenBank/DDBJ whole genome shotgun (WGS) entry which is preliminary data.</text>
</comment>
<dbReference type="EMBL" id="VIWU01000001">
    <property type="protein sequence ID" value="TWF76522.1"/>
    <property type="molecule type" value="Genomic_DNA"/>
</dbReference>
<accession>A0A561SNT4</accession>
<keyword evidence="2" id="KW-1185">Reference proteome</keyword>
<proteinExistence type="predicted"/>
<dbReference type="AlphaFoldDB" id="A0A561SNT4"/>
<dbReference type="Proteomes" id="UP000321261">
    <property type="component" value="Unassembled WGS sequence"/>
</dbReference>
<name>A0A561SNT4_9PSEU</name>
<protein>
    <submittedName>
        <fullName evidence="1">Uncharacterized protein</fullName>
    </submittedName>
</protein>
<sequence length="104" mass="11320">MALLDALLYLRLNLADAPQPLLRALFEATRLPINLHEDSDDVTITVTLPAEELPTIAETARNLPAQRSGPHADQHETASSLFVDAVRAPGRRLDLIEADSAAEQ</sequence>
<evidence type="ECO:0000313" key="2">
    <source>
        <dbReference type="Proteomes" id="UP000321261"/>
    </source>
</evidence>
<evidence type="ECO:0000313" key="1">
    <source>
        <dbReference type="EMBL" id="TWF76522.1"/>
    </source>
</evidence>
<gene>
    <name evidence="1" type="ORF">FHX44_112412</name>
</gene>
<reference evidence="1 2" key="1">
    <citation type="submission" date="2019-06" db="EMBL/GenBank/DDBJ databases">
        <title>Sequencing the genomes of 1000 actinobacteria strains.</title>
        <authorList>
            <person name="Klenk H.-P."/>
        </authorList>
    </citation>
    <scope>NUCLEOTIDE SEQUENCE [LARGE SCALE GENOMIC DNA]</scope>
    <source>
        <strain evidence="1 2">DSM 45671</strain>
    </source>
</reference>